<feature type="compositionally biased region" description="Low complexity" evidence="1">
    <location>
        <begin position="190"/>
        <end position="224"/>
    </location>
</feature>
<reference evidence="2" key="2">
    <citation type="journal article" date="2019" name="IMA Fungus">
        <title>Genome sequencing and comparison of five Tilletia species to identify candidate genes for the detection of regulated species infecting wheat.</title>
        <authorList>
            <person name="Nguyen H.D.T."/>
            <person name="Sultana T."/>
            <person name="Kesanakurti P."/>
            <person name="Hambleton S."/>
        </authorList>
    </citation>
    <scope>NUCLEOTIDE SEQUENCE</scope>
    <source>
        <strain evidence="2">DAOMC 236416</strain>
    </source>
</reference>
<evidence type="ECO:0000313" key="2">
    <source>
        <dbReference type="EMBL" id="KAE8257787.1"/>
    </source>
</evidence>
<feature type="compositionally biased region" description="Low complexity" evidence="1">
    <location>
        <begin position="43"/>
        <end position="64"/>
    </location>
</feature>
<feature type="region of interest" description="Disordered" evidence="1">
    <location>
        <begin position="1"/>
        <end position="66"/>
    </location>
</feature>
<feature type="region of interest" description="Disordered" evidence="1">
    <location>
        <begin position="366"/>
        <end position="430"/>
    </location>
</feature>
<reference evidence="2" key="1">
    <citation type="submission" date="2016-04" db="EMBL/GenBank/DDBJ databases">
        <authorList>
            <person name="Nguyen H.D."/>
            <person name="Samba Siva P."/>
            <person name="Cullis J."/>
            <person name="Levesque C.A."/>
            <person name="Hambleton S."/>
        </authorList>
    </citation>
    <scope>NUCLEOTIDE SEQUENCE</scope>
    <source>
        <strain evidence="2">DAOMC 236416</strain>
    </source>
</reference>
<gene>
    <name evidence="2" type="ORF">A4X13_0g2119</name>
</gene>
<sequence length="430" mass="43613">MPPSSAESSGVRASGPSSIVPAGTMSPSQRRIQQQEDQDDLPSASSSTTTSSHTTTHNTEQHTSAKLASDSVHFVVVMVGAVVEVLYEMLAAGILRLPYSLHLEGWSGGNPTLALIVVQWAATAAAAGEVDDEDDDEDEDEGGQDESGVPAGWGLSASDWTNCGRNVFPKNSTNRKTMLSSVPSSPYLRSTSISGTTPSSPRFGPSVSGGPSTSTPRTNGSTPTRVKGVVELDWSGASASGSVSGSPRIRPLGWTAASAAAGGGRAMSYGGGGSSSAGAPVMGRRSSASGSIVGSASVPGTPAAGTTSTATLLNSPRFSPFFGAVRTLSGNVPILNHGKARALTTTTGAAGAGPGLGLTSLRLRENEEENEGWDPQERRDGRMRSASISSLASVPELSLGAAAAGEDQDRGAEYEDEDGGEEGGGGGEFR</sequence>
<dbReference type="Proteomes" id="UP000077521">
    <property type="component" value="Unassembled WGS sequence"/>
</dbReference>
<organism evidence="2 3">
    <name type="scientific">Tilletia indica</name>
    <dbReference type="NCBI Taxonomy" id="43049"/>
    <lineage>
        <taxon>Eukaryota</taxon>
        <taxon>Fungi</taxon>
        <taxon>Dikarya</taxon>
        <taxon>Basidiomycota</taxon>
        <taxon>Ustilaginomycotina</taxon>
        <taxon>Exobasidiomycetes</taxon>
        <taxon>Tilletiales</taxon>
        <taxon>Tilletiaceae</taxon>
        <taxon>Tilletia</taxon>
    </lineage>
</organism>
<comment type="caution">
    <text evidence="2">The sequence shown here is derived from an EMBL/GenBank/DDBJ whole genome shotgun (WGS) entry which is preliminary data.</text>
</comment>
<feature type="compositionally biased region" description="Acidic residues" evidence="1">
    <location>
        <begin position="129"/>
        <end position="144"/>
    </location>
</feature>
<dbReference type="AlphaFoldDB" id="A0A177TGI9"/>
<accession>A0A177TGI9</accession>
<name>A0A177TGI9_9BASI</name>
<keyword evidence="3" id="KW-1185">Reference proteome</keyword>
<proteinExistence type="predicted"/>
<protein>
    <submittedName>
        <fullName evidence="2">Uncharacterized protein</fullName>
    </submittedName>
</protein>
<feature type="compositionally biased region" description="Polar residues" evidence="1">
    <location>
        <begin position="158"/>
        <end position="189"/>
    </location>
</feature>
<dbReference type="EMBL" id="LWDF02000096">
    <property type="protein sequence ID" value="KAE8257787.1"/>
    <property type="molecule type" value="Genomic_DNA"/>
</dbReference>
<evidence type="ECO:0000256" key="1">
    <source>
        <dbReference type="SAM" id="MobiDB-lite"/>
    </source>
</evidence>
<feature type="region of interest" description="Disordered" evidence="1">
    <location>
        <begin position="127"/>
        <end position="225"/>
    </location>
</feature>
<evidence type="ECO:0000313" key="3">
    <source>
        <dbReference type="Proteomes" id="UP000077521"/>
    </source>
</evidence>